<evidence type="ECO:0000256" key="1">
    <source>
        <dbReference type="SAM" id="MobiDB-lite"/>
    </source>
</evidence>
<protein>
    <submittedName>
        <fullName evidence="3">Uncharacterized protein</fullName>
    </submittedName>
</protein>
<sequence length="368" mass="38354">MLMHKELPNPFISRRQQSAVQGACPSGGQWYACDAKTSSGFVGCCTVNPCTSVGCNAGNLRNATLGNIPQGSVPDQACPLGGLFYTCISPPAGANFWGCCRSVPCGSGCPAEDLTPAELSQAANNPFAPSSSGSGSNNNDGDAGSDNDSTSNIPAIVGGVVGGVLGLALIAILFWWIRRKKNAEKKDTPTVPMAFNPHSQQADPASNVPLTYPEVVDHYAGTSPQPTKQNFPPSAFTSPSLPQYSDRRASHELGGSGGYDNTGYISPMNSPGFVDHRTHGSRPMSYELHGTGSPGIPQKGVAHPSHTPSIMSTAVSELPAEDMRYSQVSSMRYSGQPQPPSSPPPQPPNNEGNGAGLGVSMGERTEHQ</sequence>
<keyword evidence="2" id="KW-0472">Membrane</keyword>
<gene>
    <name evidence="3" type="ORF">TWF718_008047</name>
</gene>
<evidence type="ECO:0000313" key="3">
    <source>
        <dbReference type="EMBL" id="KAK6342653.1"/>
    </source>
</evidence>
<feature type="transmembrane region" description="Helical" evidence="2">
    <location>
        <begin position="155"/>
        <end position="177"/>
    </location>
</feature>
<dbReference type="AlphaFoldDB" id="A0AAN8NTJ7"/>
<keyword evidence="2" id="KW-0812">Transmembrane</keyword>
<feature type="region of interest" description="Disordered" evidence="1">
    <location>
        <begin position="328"/>
        <end position="368"/>
    </location>
</feature>
<proteinExistence type="predicted"/>
<feature type="region of interest" description="Disordered" evidence="1">
    <location>
        <begin position="122"/>
        <end position="147"/>
    </location>
</feature>
<reference evidence="3 4" key="1">
    <citation type="submission" date="2019-10" db="EMBL/GenBank/DDBJ databases">
        <authorList>
            <person name="Palmer J.M."/>
        </authorList>
    </citation>
    <scope>NUCLEOTIDE SEQUENCE [LARGE SCALE GENOMIC DNA]</scope>
    <source>
        <strain evidence="3 4">TWF718</strain>
    </source>
</reference>
<feature type="region of interest" description="Disordered" evidence="1">
    <location>
        <begin position="217"/>
        <end position="309"/>
    </location>
</feature>
<evidence type="ECO:0000313" key="4">
    <source>
        <dbReference type="Proteomes" id="UP001313282"/>
    </source>
</evidence>
<accession>A0AAN8NTJ7</accession>
<dbReference type="Proteomes" id="UP001313282">
    <property type="component" value="Unassembled WGS sequence"/>
</dbReference>
<comment type="caution">
    <text evidence="3">The sequence shown here is derived from an EMBL/GenBank/DDBJ whole genome shotgun (WGS) entry which is preliminary data.</text>
</comment>
<name>A0AAN8NTJ7_9PEZI</name>
<feature type="compositionally biased region" description="Polar residues" evidence="1">
    <location>
        <begin position="222"/>
        <end position="243"/>
    </location>
</feature>
<dbReference type="EMBL" id="JAVHNR010000005">
    <property type="protein sequence ID" value="KAK6342653.1"/>
    <property type="molecule type" value="Genomic_DNA"/>
</dbReference>
<keyword evidence="4" id="KW-1185">Reference proteome</keyword>
<keyword evidence="2" id="KW-1133">Transmembrane helix</keyword>
<evidence type="ECO:0000256" key="2">
    <source>
        <dbReference type="SAM" id="Phobius"/>
    </source>
</evidence>
<feature type="compositionally biased region" description="Pro residues" evidence="1">
    <location>
        <begin position="337"/>
        <end position="348"/>
    </location>
</feature>
<feature type="region of interest" description="Disordered" evidence="1">
    <location>
        <begin position="187"/>
        <end position="206"/>
    </location>
</feature>
<organism evidence="3 4">
    <name type="scientific">Orbilia javanica</name>
    <dbReference type="NCBI Taxonomy" id="47235"/>
    <lineage>
        <taxon>Eukaryota</taxon>
        <taxon>Fungi</taxon>
        <taxon>Dikarya</taxon>
        <taxon>Ascomycota</taxon>
        <taxon>Pezizomycotina</taxon>
        <taxon>Orbiliomycetes</taxon>
        <taxon>Orbiliales</taxon>
        <taxon>Orbiliaceae</taxon>
        <taxon>Orbilia</taxon>
    </lineage>
</organism>